<proteinExistence type="predicted"/>
<accession>A0AAV7RVA0</accession>
<feature type="region of interest" description="Disordered" evidence="1">
    <location>
        <begin position="1"/>
        <end position="143"/>
    </location>
</feature>
<evidence type="ECO:0000313" key="2">
    <source>
        <dbReference type="EMBL" id="KAJ1156402.1"/>
    </source>
</evidence>
<dbReference type="EMBL" id="JANPWB010000009">
    <property type="protein sequence ID" value="KAJ1156402.1"/>
    <property type="molecule type" value="Genomic_DNA"/>
</dbReference>
<sequence>MALTQQYPRGTITSSLPDPDAIPTSSNPATHPGDGGICKSFLDETWAAAPARTPREAAGGGTRPGEVRRTVRVSTFTADSWPRKQDTTTAVSSLIQRPENQEATTPENRPRSGESHALGRAWPWQAPPATPSGRKKQKKMNTP</sequence>
<feature type="compositionally biased region" description="Basic residues" evidence="1">
    <location>
        <begin position="133"/>
        <end position="143"/>
    </location>
</feature>
<evidence type="ECO:0000313" key="3">
    <source>
        <dbReference type="Proteomes" id="UP001066276"/>
    </source>
</evidence>
<gene>
    <name evidence="2" type="ORF">NDU88_009121</name>
</gene>
<protein>
    <submittedName>
        <fullName evidence="2">Uncharacterized protein</fullName>
    </submittedName>
</protein>
<dbReference type="Proteomes" id="UP001066276">
    <property type="component" value="Chromosome 5"/>
</dbReference>
<feature type="compositionally biased region" description="Polar residues" evidence="1">
    <location>
        <begin position="1"/>
        <end position="16"/>
    </location>
</feature>
<evidence type="ECO:0000256" key="1">
    <source>
        <dbReference type="SAM" id="MobiDB-lite"/>
    </source>
</evidence>
<reference evidence="2" key="1">
    <citation type="journal article" date="2022" name="bioRxiv">
        <title>Sequencing and chromosome-scale assembly of the giantPleurodeles waltlgenome.</title>
        <authorList>
            <person name="Brown T."/>
            <person name="Elewa A."/>
            <person name="Iarovenko S."/>
            <person name="Subramanian E."/>
            <person name="Araus A.J."/>
            <person name="Petzold A."/>
            <person name="Susuki M."/>
            <person name="Suzuki K.-i.T."/>
            <person name="Hayashi T."/>
            <person name="Toyoda A."/>
            <person name="Oliveira C."/>
            <person name="Osipova E."/>
            <person name="Leigh N.D."/>
            <person name="Simon A."/>
            <person name="Yun M.H."/>
        </authorList>
    </citation>
    <scope>NUCLEOTIDE SEQUENCE</scope>
    <source>
        <strain evidence="2">20211129_DDA</strain>
        <tissue evidence="2">Liver</tissue>
    </source>
</reference>
<organism evidence="2 3">
    <name type="scientific">Pleurodeles waltl</name>
    <name type="common">Iberian ribbed newt</name>
    <dbReference type="NCBI Taxonomy" id="8319"/>
    <lineage>
        <taxon>Eukaryota</taxon>
        <taxon>Metazoa</taxon>
        <taxon>Chordata</taxon>
        <taxon>Craniata</taxon>
        <taxon>Vertebrata</taxon>
        <taxon>Euteleostomi</taxon>
        <taxon>Amphibia</taxon>
        <taxon>Batrachia</taxon>
        <taxon>Caudata</taxon>
        <taxon>Salamandroidea</taxon>
        <taxon>Salamandridae</taxon>
        <taxon>Pleurodelinae</taxon>
        <taxon>Pleurodeles</taxon>
    </lineage>
</organism>
<comment type="caution">
    <text evidence="2">The sequence shown here is derived from an EMBL/GenBank/DDBJ whole genome shotgun (WGS) entry which is preliminary data.</text>
</comment>
<dbReference type="AlphaFoldDB" id="A0AAV7RVA0"/>
<name>A0AAV7RVA0_PLEWA</name>
<keyword evidence="3" id="KW-1185">Reference proteome</keyword>